<feature type="transmembrane region" description="Helical" evidence="1">
    <location>
        <begin position="213"/>
        <end position="232"/>
    </location>
</feature>
<keyword evidence="1" id="KW-0472">Membrane</keyword>
<accession>A0A1F5ZHN4</accession>
<feature type="transmembrane region" description="Helical" evidence="1">
    <location>
        <begin position="363"/>
        <end position="384"/>
    </location>
</feature>
<feature type="transmembrane region" description="Helical" evidence="1">
    <location>
        <begin position="431"/>
        <end position="449"/>
    </location>
</feature>
<name>A0A1F5ZHN4_9BACT</name>
<feature type="transmembrane region" description="Helical" evidence="1">
    <location>
        <begin position="182"/>
        <end position="206"/>
    </location>
</feature>
<organism evidence="2 3">
    <name type="scientific">Candidatus Gottesmanbacteria bacterium RBG_13_45_10</name>
    <dbReference type="NCBI Taxonomy" id="1798370"/>
    <lineage>
        <taxon>Bacteria</taxon>
        <taxon>Candidatus Gottesmaniibacteriota</taxon>
    </lineage>
</organism>
<comment type="caution">
    <text evidence="2">The sequence shown here is derived from an EMBL/GenBank/DDBJ whole genome shotgun (WGS) entry which is preliminary data.</text>
</comment>
<feature type="transmembrane region" description="Helical" evidence="1">
    <location>
        <begin position="67"/>
        <end position="85"/>
    </location>
</feature>
<reference evidence="2 3" key="1">
    <citation type="journal article" date="2016" name="Nat. Commun.">
        <title>Thousands of microbial genomes shed light on interconnected biogeochemical processes in an aquifer system.</title>
        <authorList>
            <person name="Anantharaman K."/>
            <person name="Brown C.T."/>
            <person name="Hug L.A."/>
            <person name="Sharon I."/>
            <person name="Castelle C.J."/>
            <person name="Probst A.J."/>
            <person name="Thomas B.C."/>
            <person name="Singh A."/>
            <person name="Wilkins M.J."/>
            <person name="Karaoz U."/>
            <person name="Brodie E.L."/>
            <person name="Williams K.H."/>
            <person name="Hubbard S.S."/>
            <person name="Banfield J.F."/>
        </authorList>
    </citation>
    <scope>NUCLEOTIDE SEQUENCE [LARGE SCALE GENOMIC DNA]</scope>
</reference>
<evidence type="ECO:0000313" key="3">
    <source>
        <dbReference type="Proteomes" id="UP000177268"/>
    </source>
</evidence>
<proteinExistence type="predicted"/>
<evidence type="ECO:0008006" key="4">
    <source>
        <dbReference type="Google" id="ProtNLM"/>
    </source>
</evidence>
<feature type="transmembrane region" description="Helical" evidence="1">
    <location>
        <begin position="396"/>
        <end position="419"/>
    </location>
</feature>
<protein>
    <recommendedName>
        <fullName evidence="4">Glycosyltransferase RgtA/B/C/D-like domain-containing protein</fullName>
    </recommendedName>
</protein>
<dbReference type="EMBL" id="MFIZ01000009">
    <property type="protein sequence ID" value="OGG11960.1"/>
    <property type="molecule type" value="Genomic_DNA"/>
</dbReference>
<gene>
    <name evidence="2" type="ORF">A2Z00_04100</name>
</gene>
<evidence type="ECO:0000313" key="2">
    <source>
        <dbReference type="EMBL" id="OGG11960.1"/>
    </source>
</evidence>
<keyword evidence="1" id="KW-1133">Transmembrane helix</keyword>
<feature type="transmembrane region" description="Helical" evidence="1">
    <location>
        <begin position="9"/>
        <end position="30"/>
    </location>
</feature>
<dbReference type="AlphaFoldDB" id="A0A1F5ZHN4"/>
<feature type="transmembrane region" description="Helical" evidence="1">
    <location>
        <begin position="153"/>
        <end position="170"/>
    </location>
</feature>
<keyword evidence="1" id="KW-0812">Transmembrane</keyword>
<feature type="transmembrane region" description="Helical" evidence="1">
    <location>
        <begin position="97"/>
        <end position="119"/>
    </location>
</feature>
<dbReference type="Proteomes" id="UP000177268">
    <property type="component" value="Unassembled WGS sequence"/>
</dbReference>
<sequence>MAFRKKRQVFWWTVTLVGIMVGIRVLYAIATPQVFYNSDSGGYLGLGKGMYASPSLPTIINPYRTPLYPLFFQGILMVSGYGESVPETPAFFQGASVVAATQSILTIAAFLLLFFALLSLPLPTWMSWCLTLGISSDYHLFTWERTMLTEGLAIPWIVALSAAMLFTLRARKAWWYLVLEGLFILGFLLRPAFLFVPFVVVGVLLLHRRKAAMVIVGAIMLAIYLLVPLGYAKVNEHYHHYFGIQHVGDIDLLGRILEFRLPVDAATNYPFYYEAVIDSRKKGMVFPNPFRFLEYYDPYIYMEGSDGAVHLNELPGFNKTVILHTIPTYVNHIILSLPKVLTEVCDFITIPPDTSAIASFFRVLRGIAIAMQYTFFAVPIFWFVSVYQCIRKPSSILAALVFFGALAVIQLLFTASVVYTDVDQQFGRIMAVVRPHMLLFLGLWMYHAWTHLRTRKRMFFLA</sequence>
<evidence type="ECO:0000256" key="1">
    <source>
        <dbReference type="SAM" id="Phobius"/>
    </source>
</evidence>